<protein>
    <recommendedName>
        <fullName evidence="4">DUF4190 domain-containing protein</fullName>
    </recommendedName>
</protein>
<evidence type="ECO:0000256" key="1">
    <source>
        <dbReference type="SAM" id="Phobius"/>
    </source>
</evidence>
<feature type="transmembrane region" description="Helical" evidence="1">
    <location>
        <begin position="6"/>
        <end position="39"/>
    </location>
</feature>
<sequence>MGVASLVLGIISLVIGVFSSGLLGWLGAILAIVGIILGALGRKNPEKKGLATAGLVCSIIGLVLCLILYIACAACVGGLAASM</sequence>
<dbReference type="AlphaFoldDB" id="A0A6L5YSX0"/>
<feature type="transmembrane region" description="Helical" evidence="1">
    <location>
        <begin position="51"/>
        <end position="81"/>
    </location>
</feature>
<name>A0A6L5YSX0_9FIRM</name>
<accession>A0A6L5YSX0</accession>
<evidence type="ECO:0000313" key="3">
    <source>
        <dbReference type="Proteomes" id="UP000474024"/>
    </source>
</evidence>
<evidence type="ECO:0008006" key="4">
    <source>
        <dbReference type="Google" id="ProtNLM"/>
    </source>
</evidence>
<keyword evidence="1" id="KW-1133">Transmembrane helix</keyword>
<proteinExistence type="predicted"/>
<keyword evidence="1" id="KW-0812">Transmembrane</keyword>
<comment type="caution">
    <text evidence="2">The sequence shown here is derived from an EMBL/GenBank/DDBJ whole genome shotgun (WGS) entry which is preliminary data.</text>
</comment>
<dbReference type="RefSeq" id="WP_154430020.1">
    <property type="nucleotide sequence ID" value="NZ_VUNI01000013.1"/>
</dbReference>
<gene>
    <name evidence="2" type="ORF">FYJ75_08460</name>
</gene>
<dbReference type="EMBL" id="VUNI01000013">
    <property type="protein sequence ID" value="MST75056.1"/>
    <property type="molecule type" value="Genomic_DNA"/>
</dbReference>
<dbReference type="Proteomes" id="UP000474024">
    <property type="component" value="Unassembled WGS sequence"/>
</dbReference>
<organism evidence="2 3">
    <name type="scientific">Roseburia porci</name>
    <dbReference type="NCBI Taxonomy" id="2605790"/>
    <lineage>
        <taxon>Bacteria</taxon>
        <taxon>Bacillati</taxon>
        <taxon>Bacillota</taxon>
        <taxon>Clostridia</taxon>
        <taxon>Lachnospirales</taxon>
        <taxon>Lachnospiraceae</taxon>
        <taxon>Roseburia</taxon>
    </lineage>
</organism>
<reference evidence="2 3" key="1">
    <citation type="submission" date="2019-08" db="EMBL/GenBank/DDBJ databases">
        <title>In-depth cultivation of the pig gut microbiome towards novel bacterial diversity and tailored functional studies.</title>
        <authorList>
            <person name="Wylensek D."/>
            <person name="Hitch T.C.A."/>
            <person name="Clavel T."/>
        </authorList>
    </citation>
    <scope>NUCLEOTIDE SEQUENCE [LARGE SCALE GENOMIC DNA]</scope>
    <source>
        <strain evidence="2 3">MUC/MUC-530-WT-4D</strain>
    </source>
</reference>
<evidence type="ECO:0000313" key="2">
    <source>
        <dbReference type="EMBL" id="MST75056.1"/>
    </source>
</evidence>
<keyword evidence="1" id="KW-0472">Membrane</keyword>
<keyword evidence="3" id="KW-1185">Reference proteome</keyword>